<dbReference type="InterPro" id="IPR003961">
    <property type="entry name" value="FN3_dom"/>
</dbReference>
<feature type="domain" description="Fibronectin type-III" evidence="13">
    <location>
        <begin position="1940"/>
        <end position="2040"/>
    </location>
</feature>
<dbReference type="Pfam" id="PF00041">
    <property type="entry name" value="fn3"/>
    <property type="match status" value="7"/>
</dbReference>
<dbReference type="CDD" id="cd00063">
    <property type="entry name" value="FN3"/>
    <property type="match status" value="10"/>
</dbReference>
<dbReference type="InterPro" id="IPR003599">
    <property type="entry name" value="Ig_sub"/>
</dbReference>
<comment type="caution">
    <text evidence="14">The sequence shown here is derived from an EMBL/GenBank/DDBJ whole genome shotgun (WGS) entry which is preliminary data.</text>
</comment>
<evidence type="ECO:0000256" key="10">
    <source>
        <dbReference type="SAM" id="Phobius"/>
    </source>
</evidence>
<dbReference type="Pfam" id="PF07679">
    <property type="entry name" value="I-set"/>
    <property type="match status" value="2"/>
</dbReference>
<dbReference type="SUPFAM" id="SSF51556">
    <property type="entry name" value="Metallo-dependent hydrolases"/>
    <property type="match status" value="1"/>
</dbReference>
<evidence type="ECO:0000256" key="1">
    <source>
        <dbReference type="ARBA" id="ARBA00001947"/>
    </source>
</evidence>
<protein>
    <recommendedName>
        <fullName evidence="7">dihydropyrimidinase</fullName>
        <ecNumber evidence="7">3.5.2.2</ecNumber>
    </recommendedName>
</protein>
<feature type="domain" description="Fibronectin type-III" evidence="13">
    <location>
        <begin position="1287"/>
        <end position="1388"/>
    </location>
</feature>
<sequence length="2616" mass="286811">MLLVLVILSFNSTRPQGQLLIKGGKCVNEDRAFEADVYIEGGVIKEVGQNLTASSECKVIDATGKLILPGGIDTHTHMQLPFMGTFAIDDFYHGTKAAIAGGTTMIIDFVLDQRGVSPLQAYDKWRAWADEKVCCDYAFHVGITWWSEEVAKDMEVLVKEKGINSFKVFQAYKDVFMLDDGEILEVFKKTKELSAIAQVHAENGHVIDQKSQQMIDLGITGPEGHAMCRPEEVEGEATYRAIVLANQARCPLYVVHVMSKTAANVICEARRKGHVVFGEPIAACLGTDGTNYFHKCWRHAAAHVMGPPLRPDPSTPGYLMDLLANDDLQVTGTDNCTFNVDQKALGKDDFRKIPNGVNGVEDRMSVIWEKGVQSGKMDACRFVAVTSSTAAKIFNIYPKKGHIGVGSDADLVVWDPEATRTISAKTHNHACDFNIFEGMEVHGVPAVVISGGRVVKDEEGLHLTQGSGRFVPTPPNAPYVYGRVAARDQALAPQKVDREPYTGPVVELAVKVDNVKVTEAAPALSPDIVHRAPTRSGGRNMQESSFALSGQLILKYWRLAQSRHPVTYLVKMNGENLSRRQKIFYTVLNILVCLSHCTNAQSPPVISKFSLGATGESGTTLNEGEQLISAPQITGVPFPEVIFYKDGHVVQTEATFAHVLIINSVTRDHAGLYWVVANNSLGAVMSSKYRLSLYTSDPWPDSNQTERVPVNSGDALTLAVPPLNVNSVLPPGLLQWYYSTSDLTEPNVPVSEQERVQLTKSLQLIILDVPAIFNGRIYQVVHTNFALGTVVKSKKFQLVVTDTGRSTVAPSIAVALPAQSFVEQGQSLELTCIVNARPTLPSIEWYKIPASGGARVPFTTGQETKYSRVNLINNVVEGEEYQCEGEVSGETVVSTTTVVVTRLVFQQRLHSVYNTDIGSKQYLPCTVSSNPPAVITWRKNAVDIISNDRVSISSNGTLIISDAGLSDGGVYQCVAVNGQDTIFDQTYVKLNSYAPDFTTRPANQTLLSGGSVSLTYIVDGQPVPSIYWRFRSSVGSENKTLTNGGRYTITSGRLSIASATWLDSGVYTCKANNSLGTAESLTHVAVFNQTSINRQQYPIEEQKSASVTRSCMLNIDSRISAQIVWLLNDTTVIVSDSNRRLEDNNQTLRFVALRSYFDQGTFTCKVYSEGGNDTQSFSITVVEVPYRVSPLAELSTVRRTISISWQPPFNGNREITEYIIRSKEISSSADFATIDTIPGDQRSYDAGNLKPSKSYQFIIIAKNAIGEGQTGDATPAIKIPAEAPSAPPQRVEVVATGQRSVGVTFLPPPETDWNSERIYGYKVEYRTAVNSAPLGTVVHNTSSTGTITVNIVDLLPYQEYWVRVAAFNEVPTDSPAFTTLIKVTTLEGVPQTEPVFLNVSASTSTSCLLYWKAPDSRTINGRPKGYYLKAYEGDSDTEWSSKSVNVSRSVVEGNSITGLKKFTLYRIEVLLFTGGGVSPPASLDCQTLEDTPEAVSSLEVPDLYRRHNSLTVTWEPPLVANGILKRYKVSIVGGDNYNVDHPQTNFTILDLDAESEYTISVSAATAVGLGPSLPITVSTRPPPRRPDKPTNVQVVDKQSRSATLSFIPGFNGEAPITNYIVEYRHGLRQNWTQIADIKVVDPSSRQLEVTSLQPYNDYYFHVIAMNVAGASIASDSTEVVTTLMAPPDAPPEGVAVRAQNHSTLIISWTWDEIEPQYANGLVLGYYVYYKVHGSSDEELRLSVSDRVIDITGLSGATDYALQVRYRMGCAALQYNIEYVRTEDSTNAFKFPNHSSTSLFIKDFSARTEYVYSVQAVNNMGVSPPIRLIFATSDTADHDVPDTPANFAVRSSQTTSLTLEWSTPASTGLPLHNYTIYYRTDSSPEIVFDGLVPGSVQQFTLQNLNAYTKYYLKLAAVNDQGESRPTAEVEGQTLMDIPSSAPSNLEVVPKTATALHISWRSADRPDWNSGTIYNRIWYKIYSADDDQPDSGFAYTDVSYPQFTAMLTGLTAGNLHEIRMSTGNSEGISVKSEPVIIYVGVAVPIGTPSEISSSVVSDQEVTVSWKPVTAEEINGQLLGYKIYYEVIGDPVARRKRATSTINYDLVGPEKTSHTLSNLQIYKQYQISITAYNIAGEGPKSTTIEATTDQGYPGPVSNLTVSELTLTSVNITWDTPSEPNGHILRYHIKYYPHDAPPELMGFQSCGNNTGAPREKRAIPDESGVVASTSLYVAHPTTFLEITKVDRNTTYNITVWAYTVKGEGTPSDTYYTTGPKYGVPSAPTKAEYSVEDTGVLVKWTVGAEGKAPVLGSVIEGLDNDWKYLVRHTDDSVEKVLLPNSLLGGVTFTRYRVSLFNKHGLGENTEADKTVPIYKTWWFLVIVGLGALVIIIIVTAVLCCYCYRTRAKLAEQAYEQDVIGGGIDTGYNSYEMRSSLKRDNRRTSNKYSAMRRKIEKRAEPPRPSPGAVVYSADNMPPSYDDCSVTEKGDMSSDEDDDETKGKASITDSSDDEVDKAGASSVNTSYNNYQYRGYNPYVQSGAVQQSWQNSFGRGRNQLSMYAYTDSEAESSLAPSTSHYRSTNGLLENSQQRNGVRIQPSHMGSSPDLPGSRTPLPNFTSFV</sequence>
<evidence type="ECO:0000256" key="8">
    <source>
        <dbReference type="PIRSR" id="PIRSR611778-50"/>
    </source>
</evidence>
<dbReference type="EMBL" id="VXIV02001920">
    <property type="protein sequence ID" value="KAF6028737.1"/>
    <property type="molecule type" value="Genomic_DNA"/>
</dbReference>
<organism evidence="14 15">
    <name type="scientific">Bugula neritina</name>
    <name type="common">Brown bryozoan</name>
    <name type="synonym">Sertularia neritina</name>
    <dbReference type="NCBI Taxonomy" id="10212"/>
    <lineage>
        <taxon>Eukaryota</taxon>
        <taxon>Metazoa</taxon>
        <taxon>Spiralia</taxon>
        <taxon>Lophotrochozoa</taxon>
        <taxon>Bryozoa</taxon>
        <taxon>Gymnolaemata</taxon>
        <taxon>Cheilostomatida</taxon>
        <taxon>Flustrina</taxon>
        <taxon>Buguloidea</taxon>
        <taxon>Bugulidae</taxon>
        <taxon>Bugula</taxon>
    </lineage>
</organism>
<evidence type="ECO:0000256" key="5">
    <source>
        <dbReference type="ARBA" id="ARBA00022801"/>
    </source>
</evidence>
<comment type="cofactor">
    <cofactor evidence="1">
        <name>Zn(2+)</name>
        <dbReference type="ChEBI" id="CHEBI:29105"/>
    </cofactor>
</comment>
<dbReference type="InterPro" id="IPR032466">
    <property type="entry name" value="Metal_Hydrolase"/>
</dbReference>
<dbReference type="CDD" id="cd00096">
    <property type="entry name" value="Ig"/>
    <property type="match status" value="1"/>
</dbReference>
<dbReference type="SMART" id="SM00060">
    <property type="entry name" value="FN3"/>
    <property type="match status" value="11"/>
</dbReference>
<keyword evidence="10" id="KW-0812">Transmembrane</keyword>
<dbReference type="GO" id="GO:0005829">
    <property type="term" value="C:cytosol"/>
    <property type="evidence" value="ECO:0007669"/>
    <property type="project" value="TreeGrafter"/>
</dbReference>
<dbReference type="InterPro" id="IPR007110">
    <property type="entry name" value="Ig-like_dom"/>
</dbReference>
<dbReference type="FunFam" id="3.20.20.140:FF:000076">
    <property type="entry name" value="Dihydropyrimidinase like 2"/>
    <property type="match status" value="1"/>
</dbReference>
<dbReference type="PANTHER" id="PTHR11647">
    <property type="entry name" value="HYDRANTOINASE/DIHYDROPYRIMIDINASE FAMILY MEMBER"/>
    <property type="match status" value="1"/>
</dbReference>
<feature type="domain" description="Fibronectin type-III" evidence="13">
    <location>
        <begin position="1690"/>
        <end position="1784"/>
    </location>
</feature>
<dbReference type="InterPro" id="IPR036179">
    <property type="entry name" value="Ig-like_dom_sf"/>
</dbReference>
<dbReference type="Gene3D" id="2.30.40.10">
    <property type="entry name" value="Urease, subunit C, domain 1"/>
    <property type="match status" value="1"/>
</dbReference>
<feature type="domain" description="Fibronectin type-III" evidence="13">
    <location>
        <begin position="1495"/>
        <end position="1582"/>
    </location>
</feature>
<evidence type="ECO:0000256" key="6">
    <source>
        <dbReference type="ARBA" id="ARBA00036696"/>
    </source>
</evidence>
<name>A0A7J7JRV6_BUGNE</name>
<dbReference type="PROSITE" id="PS50835">
    <property type="entry name" value="IG_LIKE"/>
    <property type="match status" value="3"/>
</dbReference>
<evidence type="ECO:0000259" key="12">
    <source>
        <dbReference type="PROSITE" id="PS50835"/>
    </source>
</evidence>
<dbReference type="Pfam" id="PF01979">
    <property type="entry name" value="Amidohydro_1"/>
    <property type="match status" value="1"/>
</dbReference>
<comment type="PTM">
    <text evidence="8">Carbamylation allows a single lysine to coordinate two divalent metal cations.</text>
</comment>
<keyword evidence="11" id="KW-0732">Signal</keyword>
<dbReference type="InterPro" id="IPR050378">
    <property type="entry name" value="Metallo-dep_Hydrolases_sf"/>
</dbReference>
<feature type="compositionally biased region" description="Basic residues" evidence="9">
    <location>
        <begin position="2438"/>
        <end position="2450"/>
    </location>
</feature>
<dbReference type="SUPFAM" id="SSF49265">
    <property type="entry name" value="Fibronectin type III"/>
    <property type="match status" value="7"/>
</dbReference>
<dbReference type="CDD" id="cd01314">
    <property type="entry name" value="D-HYD"/>
    <property type="match status" value="1"/>
</dbReference>
<dbReference type="Proteomes" id="UP000593567">
    <property type="component" value="Unassembled WGS sequence"/>
</dbReference>
<feature type="region of interest" description="Disordered" evidence="9">
    <location>
        <begin position="1574"/>
        <end position="1594"/>
    </location>
</feature>
<feature type="domain" description="Fibronectin type-III" evidence="13">
    <location>
        <begin position="1588"/>
        <end position="1685"/>
    </location>
</feature>
<dbReference type="FunFam" id="2.60.40.10:FF:000028">
    <property type="entry name" value="Neuronal cell adhesion molecule"/>
    <property type="match status" value="1"/>
</dbReference>
<dbReference type="PROSITE" id="PS50853">
    <property type="entry name" value="FN3"/>
    <property type="match status" value="10"/>
</dbReference>
<evidence type="ECO:0000256" key="9">
    <source>
        <dbReference type="SAM" id="MobiDB-lite"/>
    </source>
</evidence>
<dbReference type="GO" id="GO:0046872">
    <property type="term" value="F:metal ion binding"/>
    <property type="evidence" value="ECO:0007669"/>
    <property type="project" value="UniProtKB-KW"/>
</dbReference>
<evidence type="ECO:0000256" key="4">
    <source>
        <dbReference type="ARBA" id="ARBA00022737"/>
    </source>
</evidence>
<gene>
    <name evidence="14" type="ORF">EB796_012957</name>
</gene>
<keyword evidence="3" id="KW-0479">Metal-binding</keyword>
<comment type="similarity">
    <text evidence="2">Belongs to the metallo-dependent hydrolases superfamily. Hydantoinase/dihydropyrimidinase family.</text>
</comment>
<dbReference type="SMART" id="SM00409">
    <property type="entry name" value="IG"/>
    <property type="match status" value="6"/>
</dbReference>
<dbReference type="InterPro" id="IPR006680">
    <property type="entry name" value="Amidohydro-rel"/>
</dbReference>
<evidence type="ECO:0000256" key="3">
    <source>
        <dbReference type="ARBA" id="ARBA00022723"/>
    </source>
</evidence>
<dbReference type="InterPro" id="IPR011059">
    <property type="entry name" value="Metal-dep_hydrolase_composite"/>
</dbReference>
<dbReference type="GO" id="GO:0006208">
    <property type="term" value="P:pyrimidine nucleobase catabolic process"/>
    <property type="evidence" value="ECO:0007669"/>
    <property type="project" value="TreeGrafter"/>
</dbReference>
<evidence type="ECO:0000259" key="13">
    <source>
        <dbReference type="PROSITE" id="PS50853"/>
    </source>
</evidence>
<dbReference type="InterPro" id="IPR013783">
    <property type="entry name" value="Ig-like_fold"/>
</dbReference>
<keyword evidence="4" id="KW-0677">Repeat</keyword>
<evidence type="ECO:0000256" key="11">
    <source>
        <dbReference type="SAM" id="SignalP"/>
    </source>
</evidence>
<feature type="domain" description="Fibronectin type-III" evidence="13">
    <location>
        <begin position="1842"/>
        <end position="1935"/>
    </location>
</feature>
<feature type="domain" description="Ig-like" evidence="12">
    <location>
        <begin position="810"/>
        <end position="989"/>
    </location>
</feature>
<feature type="domain" description="Fibronectin type-III" evidence="13">
    <location>
        <begin position="2152"/>
        <end position="2273"/>
    </location>
</feature>
<dbReference type="Gene3D" id="3.20.20.140">
    <property type="entry name" value="Metal-dependent hydrolases"/>
    <property type="match status" value="1"/>
</dbReference>
<accession>A0A7J7JRV6</accession>
<reference evidence="14" key="1">
    <citation type="submission" date="2020-06" db="EMBL/GenBank/DDBJ databases">
        <title>Draft genome of Bugula neritina, a colonial animal packing powerful symbionts and potential medicines.</title>
        <authorList>
            <person name="Rayko M."/>
        </authorList>
    </citation>
    <scope>NUCLEOTIDE SEQUENCE [LARGE SCALE GENOMIC DNA]</scope>
    <source>
        <strain evidence="14">Kwan_BN1</strain>
    </source>
</reference>
<feature type="domain" description="Fibronectin type-III" evidence="13">
    <location>
        <begin position="1184"/>
        <end position="1286"/>
    </location>
</feature>
<feature type="chain" id="PRO_5029503439" description="dihydropyrimidinase" evidence="11">
    <location>
        <begin position="18"/>
        <end position="2616"/>
    </location>
</feature>
<feature type="region of interest" description="Disordered" evidence="9">
    <location>
        <begin position="2590"/>
        <end position="2616"/>
    </location>
</feature>
<dbReference type="GO" id="GO:0004157">
    <property type="term" value="F:dihydropyrimidinase activity"/>
    <property type="evidence" value="ECO:0007669"/>
    <property type="project" value="UniProtKB-EC"/>
</dbReference>
<keyword evidence="15" id="KW-1185">Reference proteome</keyword>
<dbReference type="InterPro" id="IPR011778">
    <property type="entry name" value="Hydantoinase/dihydroPyrase"/>
</dbReference>
<dbReference type="SUPFAM" id="SSF51338">
    <property type="entry name" value="Composite domain of metallo-dependent hydrolases"/>
    <property type="match status" value="2"/>
</dbReference>
<feature type="domain" description="Fibronectin type-III" evidence="13">
    <location>
        <begin position="2045"/>
        <end position="2148"/>
    </location>
</feature>
<feature type="region of interest" description="Disordered" evidence="9">
    <location>
        <begin position="2429"/>
        <end position="2522"/>
    </location>
</feature>
<dbReference type="SUPFAM" id="SSF48726">
    <property type="entry name" value="Immunoglobulin"/>
    <property type="match status" value="4"/>
</dbReference>
<dbReference type="Gene3D" id="2.60.40.10">
    <property type="entry name" value="Immunoglobulins"/>
    <property type="match status" value="16"/>
</dbReference>
<dbReference type="InterPro" id="IPR003598">
    <property type="entry name" value="Ig_sub2"/>
</dbReference>
<dbReference type="SMART" id="SM00408">
    <property type="entry name" value="IGc2"/>
    <property type="match status" value="5"/>
</dbReference>
<keyword evidence="10" id="KW-1133">Transmembrane helix</keyword>
<keyword evidence="10" id="KW-0472">Membrane</keyword>
<proteinExistence type="inferred from homology"/>
<dbReference type="PANTHER" id="PTHR11647:SF1">
    <property type="entry name" value="COLLAPSIN RESPONSE MEDIATOR PROTEIN"/>
    <property type="match status" value="1"/>
</dbReference>
<dbReference type="OrthoDB" id="10258955at2759"/>
<evidence type="ECO:0000313" key="15">
    <source>
        <dbReference type="Proteomes" id="UP000593567"/>
    </source>
</evidence>
<dbReference type="NCBIfam" id="TIGR02033">
    <property type="entry name" value="D-hydantoinase"/>
    <property type="match status" value="1"/>
</dbReference>
<keyword evidence="5" id="KW-0378">Hydrolase</keyword>
<evidence type="ECO:0000313" key="14">
    <source>
        <dbReference type="EMBL" id="KAF6028737.1"/>
    </source>
</evidence>
<comment type="catalytic activity">
    <reaction evidence="6">
        <text>5,6-dihydrouracil + H2O = 3-(carbamoylamino)propanoate + H(+)</text>
        <dbReference type="Rhea" id="RHEA:16121"/>
        <dbReference type="ChEBI" id="CHEBI:11892"/>
        <dbReference type="ChEBI" id="CHEBI:15377"/>
        <dbReference type="ChEBI" id="CHEBI:15378"/>
        <dbReference type="ChEBI" id="CHEBI:15901"/>
        <dbReference type="EC" id="3.5.2.2"/>
    </reaction>
</comment>
<evidence type="ECO:0000256" key="7">
    <source>
        <dbReference type="ARBA" id="ARBA00039113"/>
    </source>
</evidence>
<feature type="domain" description="Ig-like" evidence="12">
    <location>
        <begin position="995"/>
        <end position="1082"/>
    </location>
</feature>
<feature type="signal peptide" evidence="11">
    <location>
        <begin position="1"/>
        <end position="17"/>
    </location>
</feature>
<evidence type="ECO:0000256" key="2">
    <source>
        <dbReference type="ARBA" id="ARBA00008829"/>
    </source>
</evidence>
<feature type="domain" description="Ig-like" evidence="12">
    <location>
        <begin position="1103"/>
        <end position="1180"/>
    </location>
</feature>
<feature type="domain" description="Fibronectin type-III" evidence="13">
    <location>
        <begin position="1393"/>
        <end position="1494"/>
    </location>
</feature>
<feature type="modified residue" description="N6-carboxylysine" evidence="8">
    <location>
        <position position="167"/>
    </location>
</feature>
<feature type="transmembrane region" description="Helical" evidence="10">
    <location>
        <begin position="2372"/>
        <end position="2398"/>
    </location>
</feature>
<dbReference type="InterPro" id="IPR013098">
    <property type="entry name" value="Ig_I-set"/>
</dbReference>
<dbReference type="EC" id="3.5.2.2" evidence="7"/>
<dbReference type="InterPro" id="IPR036116">
    <property type="entry name" value="FN3_sf"/>
</dbReference>